<organism evidence="2 3">
    <name type="scientific">Marinicrinis lubricantis</name>
    <dbReference type="NCBI Taxonomy" id="2086470"/>
    <lineage>
        <taxon>Bacteria</taxon>
        <taxon>Bacillati</taxon>
        <taxon>Bacillota</taxon>
        <taxon>Bacilli</taxon>
        <taxon>Bacillales</taxon>
        <taxon>Paenibacillaceae</taxon>
    </lineage>
</organism>
<dbReference type="Pfam" id="PF13781">
    <property type="entry name" value="DoxX_3"/>
    <property type="match status" value="1"/>
</dbReference>
<feature type="transmembrane region" description="Helical" evidence="1">
    <location>
        <begin position="217"/>
        <end position="235"/>
    </location>
</feature>
<feature type="transmembrane region" description="Helical" evidence="1">
    <location>
        <begin position="172"/>
        <end position="191"/>
    </location>
</feature>
<keyword evidence="1" id="KW-0812">Transmembrane</keyword>
<dbReference type="RefSeq" id="WP_379893483.1">
    <property type="nucleotide sequence ID" value="NZ_CBCSCT010000001.1"/>
</dbReference>
<keyword evidence="1" id="KW-1133">Transmembrane helix</keyword>
<dbReference type="SUPFAM" id="SSF55961">
    <property type="entry name" value="Bet v1-like"/>
    <property type="match status" value="1"/>
</dbReference>
<sequence>MGKRTSKPIYVEIDIDSDMDTIWNRTQHPEEHVRWDLRFSEIHYLPREEGMLQSFLYRTRIGFGLNISGTGETSGSHMRDSGERTSTLKFGSEQAISLIRKGGGYWRYIPIDRGIRFMTLYDYDTRFGWFGRIIDRLLFRPLMGWGTAWSFDRLKLWIEEGIPPERSFRHTAVYVTAVAFLALLWLVQGIVPKLWFPEEGEIQLLRQALPLLQNAEMLLPLLAVLEIGIAASLLFARKHSAIYAVHIVLLLLLGAGSVWNAPRLILSPLNPMLLPLAMIGLTMIAYWTGKDIPSAARCKRNKS</sequence>
<feature type="transmembrane region" description="Helical" evidence="1">
    <location>
        <begin position="242"/>
        <end position="260"/>
    </location>
</feature>
<dbReference type="InterPro" id="IPR025695">
    <property type="entry name" value="DoxX-like"/>
</dbReference>
<keyword evidence="3" id="KW-1185">Reference proteome</keyword>
<comment type="caution">
    <text evidence="2">The sequence shown here is derived from an EMBL/GenBank/DDBJ whole genome shotgun (WGS) entry which is preliminary data.</text>
</comment>
<evidence type="ECO:0000313" key="3">
    <source>
        <dbReference type="Proteomes" id="UP001596250"/>
    </source>
</evidence>
<accession>A0ABW1IM48</accession>
<keyword evidence="1" id="KW-0472">Membrane</keyword>
<evidence type="ECO:0000256" key="1">
    <source>
        <dbReference type="SAM" id="Phobius"/>
    </source>
</evidence>
<evidence type="ECO:0000313" key="2">
    <source>
        <dbReference type="EMBL" id="MFC5986150.1"/>
    </source>
</evidence>
<reference evidence="3" key="1">
    <citation type="journal article" date="2019" name="Int. J. Syst. Evol. Microbiol.">
        <title>The Global Catalogue of Microorganisms (GCM) 10K type strain sequencing project: providing services to taxonomists for standard genome sequencing and annotation.</title>
        <authorList>
            <consortium name="The Broad Institute Genomics Platform"/>
            <consortium name="The Broad Institute Genome Sequencing Center for Infectious Disease"/>
            <person name="Wu L."/>
            <person name="Ma J."/>
        </authorList>
    </citation>
    <scope>NUCLEOTIDE SEQUENCE [LARGE SCALE GENOMIC DNA]</scope>
    <source>
        <strain evidence="3">CCM 8749</strain>
    </source>
</reference>
<protein>
    <submittedName>
        <fullName evidence="2">DoxX-like family protein</fullName>
    </submittedName>
</protein>
<proteinExistence type="predicted"/>
<feature type="transmembrane region" description="Helical" evidence="1">
    <location>
        <begin position="272"/>
        <end position="289"/>
    </location>
</feature>
<name>A0ABW1IM48_9BACL</name>
<dbReference type="EMBL" id="JBHSQV010000036">
    <property type="protein sequence ID" value="MFC5986150.1"/>
    <property type="molecule type" value="Genomic_DNA"/>
</dbReference>
<dbReference type="Proteomes" id="UP001596250">
    <property type="component" value="Unassembled WGS sequence"/>
</dbReference>
<gene>
    <name evidence="2" type="ORF">ACFPXP_06855</name>
</gene>